<keyword evidence="2" id="KW-0689">Ribosomal protein</keyword>
<dbReference type="PROSITE" id="PS51186">
    <property type="entry name" value="GNAT"/>
    <property type="match status" value="1"/>
</dbReference>
<dbReference type="GO" id="GO:0005840">
    <property type="term" value="C:ribosome"/>
    <property type="evidence" value="ECO:0007669"/>
    <property type="project" value="UniProtKB-KW"/>
</dbReference>
<keyword evidence="2" id="KW-0687">Ribonucleoprotein</keyword>
<accession>A0A1I3TT76</accession>
<protein>
    <submittedName>
        <fullName evidence="2">Ribosomal protein S18 acetylase RimI</fullName>
    </submittedName>
</protein>
<feature type="domain" description="N-acetyltransferase" evidence="1">
    <location>
        <begin position="2"/>
        <end position="153"/>
    </location>
</feature>
<sequence length="153" mass="17441">MVHIRLMREEDHSFILDLASRFLDFPQPAWRDQEKMLEAQKRLAREAISGKPAGSKLYVAEDQSGKLLGYLLIGEVSDFFTQEKKGFIYGLAVAKEAEGKGIGQMLMNYAEKWAKERGYDQVALSVFANNHRARSLYEKLGFEVETMSMVKSL</sequence>
<dbReference type="InterPro" id="IPR000182">
    <property type="entry name" value="GNAT_dom"/>
</dbReference>
<dbReference type="GO" id="GO:0016747">
    <property type="term" value="F:acyltransferase activity, transferring groups other than amino-acyl groups"/>
    <property type="evidence" value="ECO:0007669"/>
    <property type="project" value="InterPro"/>
</dbReference>
<organism evidence="2 3">
    <name type="scientific">Thermoflavimicrobium dichotomicum</name>
    <dbReference type="NCBI Taxonomy" id="46223"/>
    <lineage>
        <taxon>Bacteria</taxon>
        <taxon>Bacillati</taxon>
        <taxon>Bacillota</taxon>
        <taxon>Bacilli</taxon>
        <taxon>Bacillales</taxon>
        <taxon>Thermoactinomycetaceae</taxon>
        <taxon>Thermoflavimicrobium</taxon>
    </lineage>
</organism>
<dbReference type="PANTHER" id="PTHR43072">
    <property type="entry name" value="N-ACETYLTRANSFERASE"/>
    <property type="match status" value="1"/>
</dbReference>
<keyword evidence="3" id="KW-1185">Reference proteome</keyword>
<reference evidence="2 3" key="1">
    <citation type="submission" date="2016-10" db="EMBL/GenBank/DDBJ databases">
        <authorList>
            <person name="de Groot N.N."/>
        </authorList>
    </citation>
    <scope>NUCLEOTIDE SEQUENCE [LARGE SCALE GENOMIC DNA]</scope>
    <source>
        <strain evidence="2 3">DSM 44778</strain>
    </source>
</reference>
<dbReference type="SUPFAM" id="SSF55729">
    <property type="entry name" value="Acyl-CoA N-acyltransferases (Nat)"/>
    <property type="match status" value="1"/>
</dbReference>
<dbReference type="Pfam" id="PF00583">
    <property type="entry name" value="Acetyltransf_1"/>
    <property type="match status" value="1"/>
</dbReference>
<dbReference type="RefSeq" id="WP_093231270.1">
    <property type="nucleotide sequence ID" value="NZ_FORR01000019.1"/>
</dbReference>
<gene>
    <name evidence="2" type="ORF">SAMN05421852_11970</name>
</gene>
<name>A0A1I3TT76_9BACL</name>
<evidence type="ECO:0000259" key="1">
    <source>
        <dbReference type="PROSITE" id="PS51186"/>
    </source>
</evidence>
<dbReference type="EMBL" id="FORR01000019">
    <property type="protein sequence ID" value="SFJ73985.1"/>
    <property type="molecule type" value="Genomic_DNA"/>
</dbReference>
<evidence type="ECO:0000313" key="2">
    <source>
        <dbReference type="EMBL" id="SFJ73985.1"/>
    </source>
</evidence>
<dbReference type="CDD" id="cd04301">
    <property type="entry name" value="NAT_SF"/>
    <property type="match status" value="1"/>
</dbReference>
<dbReference type="OrthoDB" id="9797826at2"/>
<dbReference type="InterPro" id="IPR016181">
    <property type="entry name" value="Acyl_CoA_acyltransferase"/>
</dbReference>
<dbReference type="Proteomes" id="UP000199545">
    <property type="component" value="Unassembled WGS sequence"/>
</dbReference>
<dbReference type="AlphaFoldDB" id="A0A1I3TT76"/>
<evidence type="ECO:0000313" key="3">
    <source>
        <dbReference type="Proteomes" id="UP000199545"/>
    </source>
</evidence>
<dbReference type="PANTHER" id="PTHR43072:SF58">
    <property type="entry name" value="N-ACETYLTRANSFERASE DOMAIN-CONTAINING PROTEIN"/>
    <property type="match status" value="1"/>
</dbReference>
<proteinExistence type="predicted"/>
<dbReference type="Gene3D" id="3.40.630.30">
    <property type="match status" value="1"/>
</dbReference>